<feature type="domain" description="NurA" evidence="1">
    <location>
        <begin position="81"/>
        <end position="379"/>
    </location>
</feature>
<proteinExistence type="predicted"/>
<dbReference type="KEGG" id="tgy:X802_02850"/>
<accession>A0A0X1KN60</accession>
<dbReference type="SMART" id="SM00933">
    <property type="entry name" value="NurA"/>
    <property type="match status" value="1"/>
</dbReference>
<organism evidence="2 3">
    <name type="scientific">Thermococcus guaymasensis DSM 11113</name>
    <dbReference type="NCBI Taxonomy" id="1432656"/>
    <lineage>
        <taxon>Archaea</taxon>
        <taxon>Methanobacteriati</taxon>
        <taxon>Methanobacteriota</taxon>
        <taxon>Thermococci</taxon>
        <taxon>Thermococcales</taxon>
        <taxon>Thermococcaceae</taxon>
        <taxon>Thermococcus</taxon>
    </lineage>
</organism>
<dbReference type="STRING" id="1432656.X802_02850"/>
<dbReference type="PATRIC" id="fig|1432656.3.peg.550"/>
<keyword evidence="3" id="KW-1185">Reference proteome</keyword>
<dbReference type="InterPro" id="IPR018977">
    <property type="entry name" value="NurA_domain"/>
</dbReference>
<sequence>MGKSQERYEKIRELLKKTNSQAWKNLIIQANEHGKSEAITLRKIYEATKKYYLESGHENIRYIEFSSENPKQEELREYHQHVVISEDGSMVPGDFISMKYYVVISSALVIFPRYSKYYIENPLVEVKAYLASYPSNQDISLVKREASLDMMKTETAAINNAIRKFKSLKAQERLSQGARGVLITDGPLIDPPLPIRNDKYEHFVNERISAIMNLMDNNILPIGFVKRVIGNVFSYGNQAKLKEYTITTSTSDNEISLADLGDYTLATLLFEFKRVVLNEKNNSDFILYTVPQEVPEEIIKAYKDYKDKGIHVYYSILKLSGKLYPKRPVYRIEIPFLRKPSTREVQRRFEEAIKLLYLWTPSGLKYPLPISLAHQTCTIKKPVAKVLIREILTKFVSNNLRTGSSDSLLKHYLLERGGL</sequence>
<reference evidence="2 3" key="1">
    <citation type="submission" date="2014-01" db="EMBL/GenBank/DDBJ databases">
        <title>Genome sequencing of Thermococcus guaymasensis.</title>
        <authorList>
            <person name="Zhang X."/>
            <person name="Alvare G."/>
            <person name="Fristensky B."/>
            <person name="Chen L."/>
            <person name="Suen T."/>
            <person name="Chen Q."/>
            <person name="Ma K."/>
        </authorList>
    </citation>
    <scope>NUCLEOTIDE SEQUENCE [LARGE SCALE GENOMIC DNA]</scope>
    <source>
        <strain evidence="2 3">DSM 11113</strain>
    </source>
</reference>
<protein>
    <recommendedName>
        <fullName evidence="1">NurA domain-containing protein</fullName>
    </recommendedName>
</protein>
<dbReference type="AlphaFoldDB" id="A0A0X1KN60"/>
<dbReference type="Pfam" id="PF09376">
    <property type="entry name" value="NurA"/>
    <property type="match status" value="1"/>
</dbReference>
<dbReference type="GeneID" id="27134593"/>
<evidence type="ECO:0000313" key="3">
    <source>
        <dbReference type="Proteomes" id="UP000062043"/>
    </source>
</evidence>
<gene>
    <name evidence="2" type="ORF">X802_02850</name>
</gene>
<dbReference type="Proteomes" id="UP000062043">
    <property type="component" value="Chromosome"/>
</dbReference>
<dbReference type="RefSeq" id="WP_062370802.1">
    <property type="nucleotide sequence ID" value="NZ_CP007140.1"/>
</dbReference>
<name>A0A0X1KN60_9EURY</name>
<evidence type="ECO:0000313" key="2">
    <source>
        <dbReference type="EMBL" id="AJC72675.1"/>
    </source>
</evidence>
<evidence type="ECO:0000259" key="1">
    <source>
        <dbReference type="SMART" id="SM00933"/>
    </source>
</evidence>
<dbReference type="EMBL" id="CP007140">
    <property type="protein sequence ID" value="AJC72675.1"/>
    <property type="molecule type" value="Genomic_DNA"/>
</dbReference>